<protein>
    <submittedName>
        <fullName evidence="3">Uncharacterized protein</fullName>
    </submittedName>
</protein>
<dbReference type="AlphaFoldDB" id="A0A8J3Y5L2"/>
<dbReference type="RefSeq" id="WP_203937555.1">
    <property type="nucleotide sequence ID" value="NZ_BAAAGJ010000019.1"/>
</dbReference>
<gene>
    <name evidence="3" type="ORF">Sya03_16080</name>
</gene>
<evidence type="ECO:0000256" key="2">
    <source>
        <dbReference type="SAM" id="Phobius"/>
    </source>
</evidence>
<dbReference type="EMBL" id="BOOY01000008">
    <property type="protein sequence ID" value="GIJ02256.1"/>
    <property type="molecule type" value="Genomic_DNA"/>
</dbReference>
<accession>A0A8J3Y5L2</accession>
<keyword evidence="2" id="KW-0812">Transmembrane</keyword>
<proteinExistence type="predicted"/>
<feature type="transmembrane region" description="Helical" evidence="2">
    <location>
        <begin position="42"/>
        <end position="62"/>
    </location>
</feature>
<feature type="region of interest" description="Disordered" evidence="1">
    <location>
        <begin position="66"/>
        <end position="129"/>
    </location>
</feature>
<keyword evidence="4" id="KW-1185">Reference proteome</keyword>
<evidence type="ECO:0000313" key="3">
    <source>
        <dbReference type="EMBL" id="GIJ02256.1"/>
    </source>
</evidence>
<reference evidence="3" key="1">
    <citation type="submission" date="2021-01" db="EMBL/GenBank/DDBJ databases">
        <title>Whole genome shotgun sequence of Spirilliplanes yamanashiensis NBRC 15828.</title>
        <authorList>
            <person name="Komaki H."/>
            <person name="Tamura T."/>
        </authorList>
    </citation>
    <scope>NUCLEOTIDE SEQUENCE</scope>
    <source>
        <strain evidence="3">NBRC 15828</strain>
    </source>
</reference>
<organism evidence="3 4">
    <name type="scientific">Spirilliplanes yamanashiensis</name>
    <dbReference type="NCBI Taxonomy" id="42233"/>
    <lineage>
        <taxon>Bacteria</taxon>
        <taxon>Bacillati</taxon>
        <taxon>Actinomycetota</taxon>
        <taxon>Actinomycetes</taxon>
        <taxon>Micromonosporales</taxon>
        <taxon>Micromonosporaceae</taxon>
        <taxon>Spirilliplanes</taxon>
    </lineage>
</organism>
<evidence type="ECO:0000313" key="4">
    <source>
        <dbReference type="Proteomes" id="UP000652013"/>
    </source>
</evidence>
<keyword evidence="2" id="KW-0472">Membrane</keyword>
<dbReference type="Proteomes" id="UP000652013">
    <property type="component" value="Unassembled WGS sequence"/>
</dbReference>
<name>A0A8J3Y5L2_9ACTN</name>
<comment type="caution">
    <text evidence="3">The sequence shown here is derived from an EMBL/GenBank/DDBJ whole genome shotgun (WGS) entry which is preliminary data.</text>
</comment>
<keyword evidence="2" id="KW-1133">Transmembrane helix</keyword>
<sequence>MADRDLDDALHSLAGDIHRTGRVAPAADIRRRGDRRRRRHTIGAYAAGVVAIGVVATGIAVAQPDAQRPPSLPAGPTTAPPASVAPPTTPPVTPSANPSRPSTAPTSARPTQNRTTPAGDSTPDNPILAGDRRVAVVRVKAFEGGVALSDDGALVETDDDSGSQSFVLVPLDDGTHLIQTTDRRENNERACWKAKNNGVDPLSVAAAACRTDDAAQQFTVRAAGDAWTIENRSAYLRYSPARGLILEEAGDGPEPDTFYLVDNGPAPN</sequence>
<feature type="compositionally biased region" description="Polar residues" evidence="1">
    <location>
        <begin position="100"/>
        <end position="124"/>
    </location>
</feature>
<evidence type="ECO:0000256" key="1">
    <source>
        <dbReference type="SAM" id="MobiDB-lite"/>
    </source>
</evidence>
<feature type="region of interest" description="Disordered" evidence="1">
    <location>
        <begin position="248"/>
        <end position="268"/>
    </location>
</feature>
<feature type="compositionally biased region" description="Pro residues" evidence="1">
    <location>
        <begin position="83"/>
        <end position="93"/>
    </location>
</feature>